<dbReference type="GO" id="GO:0005737">
    <property type="term" value="C:cytoplasm"/>
    <property type="evidence" value="ECO:0007669"/>
    <property type="project" value="UniProtKB-SubCell"/>
</dbReference>
<dbReference type="Pfam" id="PF04851">
    <property type="entry name" value="ResIII"/>
    <property type="match status" value="1"/>
</dbReference>
<dbReference type="GO" id="GO:0006289">
    <property type="term" value="P:nucleotide-excision repair"/>
    <property type="evidence" value="ECO:0007669"/>
    <property type="project" value="UniProtKB-UniRule"/>
</dbReference>
<evidence type="ECO:0000256" key="12">
    <source>
        <dbReference type="ARBA" id="ARBA00029504"/>
    </source>
</evidence>
<dbReference type="NCBIfam" id="TIGR00631">
    <property type="entry name" value="uvrb"/>
    <property type="match status" value="1"/>
</dbReference>
<proteinExistence type="inferred from homology"/>
<evidence type="ECO:0000256" key="7">
    <source>
        <dbReference type="ARBA" id="ARBA00022840"/>
    </source>
</evidence>
<dbReference type="CDD" id="cd18790">
    <property type="entry name" value="SF2_C_UvrB"/>
    <property type="match status" value="1"/>
</dbReference>
<dbReference type="Pfam" id="PF00271">
    <property type="entry name" value="Helicase_C"/>
    <property type="match status" value="1"/>
</dbReference>
<keyword evidence="10 13" id="KW-0742">SOS response</keyword>
<evidence type="ECO:0000256" key="14">
    <source>
        <dbReference type="RuleBase" id="RU003587"/>
    </source>
</evidence>
<keyword evidence="9 13" id="KW-0234">DNA repair</keyword>
<dbReference type="CDD" id="cd17916">
    <property type="entry name" value="DEXHc_UvrB"/>
    <property type="match status" value="1"/>
</dbReference>
<dbReference type="RefSeq" id="WP_091408369.1">
    <property type="nucleotide sequence ID" value="NZ_FOAB01000004.1"/>
</dbReference>
<dbReference type="STRING" id="1038014.SAMN04487910_2279"/>
<evidence type="ECO:0000256" key="5">
    <source>
        <dbReference type="ARBA" id="ARBA00022763"/>
    </source>
</evidence>
<dbReference type="PANTHER" id="PTHR24029:SF0">
    <property type="entry name" value="UVRABC SYSTEM PROTEIN B"/>
    <property type="match status" value="1"/>
</dbReference>
<dbReference type="InterPro" id="IPR001943">
    <property type="entry name" value="UVR_dom"/>
</dbReference>
<evidence type="ECO:0000256" key="6">
    <source>
        <dbReference type="ARBA" id="ARBA00022769"/>
    </source>
</evidence>
<feature type="domain" description="Helicase ATP-binding" evidence="17">
    <location>
        <begin position="24"/>
        <end position="190"/>
    </location>
</feature>
<dbReference type="Pfam" id="PF02151">
    <property type="entry name" value="UVR"/>
    <property type="match status" value="1"/>
</dbReference>
<comment type="domain">
    <text evidence="13">The beta-hairpin motif is involved in DNA binding.</text>
</comment>
<evidence type="ECO:0000259" key="18">
    <source>
        <dbReference type="PROSITE" id="PS51194"/>
    </source>
</evidence>
<dbReference type="InterPro" id="IPR001650">
    <property type="entry name" value="Helicase_C-like"/>
</dbReference>
<sequence length="668" mass="76544">MKFELKSDFKPTGDQPGAIKQLVNALEAGERYQTLLGVTGSGKTFTAANVISEVQRPTLVLAHNKTLAAQLYSEFKQFFPENAIEYFVSYYDYYQPEAYIPTTGTYIEKDLSINDEIEKLRLSATSSLLSGRRDVLVVASVSCLYGIGNPVEFQKNVISIQQGQFVSRTALLHKLVQSLYSRTEGEFNHGNFRIKGDTVDIYPSYADDAFRVHFFGDEIEEIEAFDIQTNEVIEKYDRLNIYPANMFVTSPDILNGAIDQIALDLGKQVEYFKEIGKFLEAKRLEERTNFDLEMIKELGYCSGIENYSRYLDGREPGTRPFCLLDYFPDDYLMIVDESHVTIPQTHAMYGGDRSRKENLVEFGFRLPAAMDNRPLKFEEFEALQNQIIYISATPADYELQKSEGTYVEQIIRPTGLLDPIIEVRPSLNQIDDLIEEMHKRIEKDERILVTTLTKRMAEELTKYLTRIDIRCRYIHSDVDTLERVEIMQDLRKGLFDVLIGVNLLREGLDLPEVSLVAILDADKEGFLRNNRSLTQTIGRAARNVNGLAIMYADKITKSMQDTIDQTNYRREKQIAYNTKHGITPTAIKKSLDNALAGKKVEPYQFETAPSLQAAEEETAYYTKEQLETRIRNVRKEMEKAAKELDFMTAARLRDEIKMLQAKVQDQKV</sequence>
<feature type="short sequence motif" description="Beta-hairpin" evidence="13">
    <location>
        <begin position="90"/>
        <end position="113"/>
    </location>
</feature>
<dbReference type="SMART" id="SM00487">
    <property type="entry name" value="DEXDc"/>
    <property type="match status" value="1"/>
</dbReference>
<dbReference type="Proteomes" id="UP000198521">
    <property type="component" value="Unassembled WGS sequence"/>
</dbReference>
<dbReference type="HAMAP" id="MF_00204">
    <property type="entry name" value="UvrB"/>
    <property type="match status" value="1"/>
</dbReference>
<dbReference type="InterPro" id="IPR041471">
    <property type="entry name" value="UvrB_inter"/>
</dbReference>
<dbReference type="InterPro" id="IPR036876">
    <property type="entry name" value="UVR_dom_sf"/>
</dbReference>
<dbReference type="AlphaFoldDB" id="A0A1H7PRK7"/>
<comment type="subcellular location">
    <subcellularLocation>
        <location evidence="1 13 14">Cytoplasm</location>
    </subcellularLocation>
</comment>
<dbReference type="EMBL" id="FOAB01000004">
    <property type="protein sequence ID" value="SEL37677.1"/>
    <property type="molecule type" value="Genomic_DNA"/>
</dbReference>
<keyword evidence="3 13" id="KW-0963">Cytoplasm</keyword>
<dbReference type="InterPro" id="IPR006935">
    <property type="entry name" value="Helicase/UvrB_N"/>
</dbReference>
<comment type="similarity">
    <text evidence="2 13 14">Belongs to the UvrB family.</text>
</comment>
<keyword evidence="8 13" id="KW-0267">Excision nuclease</keyword>
<evidence type="ECO:0000256" key="3">
    <source>
        <dbReference type="ARBA" id="ARBA00022490"/>
    </source>
</evidence>
<dbReference type="OrthoDB" id="9806651at2"/>
<dbReference type="InterPro" id="IPR024759">
    <property type="entry name" value="UvrB_YAD/RRR_dom"/>
</dbReference>
<feature type="domain" description="UVR" evidence="16">
    <location>
        <begin position="627"/>
        <end position="662"/>
    </location>
</feature>
<comment type="function">
    <text evidence="13">The UvrABC repair system catalyzes the recognition and processing of DNA lesions. A damage recognition complex composed of 2 UvrA and 2 UvrB subunits scans DNA for abnormalities. Upon binding of the UvrA(2)B(2) complex to a putative damaged site, the DNA wraps around one UvrB monomer. DNA wrap is dependent on ATP binding by UvrB and probably causes local melting of the DNA helix, facilitating insertion of UvrB beta-hairpin between the DNA strands. Then UvrB probes one DNA strand for the presence of a lesion. If a lesion is found the UvrA subunits dissociate and the UvrB-DNA preincision complex is formed. This complex is subsequently bound by UvrC and the second UvrB is released. If no lesion is found, the DNA wraps around the other UvrB subunit that will check the other stand for damage.</text>
</comment>
<feature type="domain" description="Helicase C-terminal" evidence="18">
    <location>
        <begin position="429"/>
        <end position="591"/>
    </location>
</feature>
<dbReference type="PROSITE" id="PS50151">
    <property type="entry name" value="UVR"/>
    <property type="match status" value="1"/>
</dbReference>
<dbReference type="PROSITE" id="PS51192">
    <property type="entry name" value="HELICASE_ATP_BIND_1"/>
    <property type="match status" value="1"/>
</dbReference>
<dbReference type="InterPro" id="IPR027417">
    <property type="entry name" value="P-loop_NTPase"/>
</dbReference>
<comment type="subunit">
    <text evidence="11 13 14">Forms a heterotetramer with UvrA during the search for lesions. Interacts with UvrC in an incision complex.</text>
</comment>
<dbReference type="NCBIfam" id="NF003673">
    <property type="entry name" value="PRK05298.1"/>
    <property type="match status" value="1"/>
</dbReference>
<feature type="coiled-coil region" evidence="15">
    <location>
        <begin position="623"/>
        <end position="650"/>
    </location>
</feature>
<accession>A0A1H7PRK7</accession>
<evidence type="ECO:0000313" key="20">
    <source>
        <dbReference type="Proteomes" id="UP000198521"/>
    </source>
</evidence>
<dbReference type="GO" id="GO:0009381">
    <property type="term" value="F:excinuclease ABC activity"/>
    <property type="evidence" value="ECO:0007669"/>
    <property type="project" value="UniProtKB-UniRule"/>
</dbReference>
<keyword evidence="15" id="KW-0175">Coiled coil</keyword>
<dbReference type="Gene3D" id="3.40.50.300">
    <property type="entry name" value="P-loop containing nucleotide triphosphate hydrolases"/>
    <property type="match status" value="3"/>
</dbReference>
<dbReference type="GO" id="GO:0009432">
    <property type="term" value="P:SOS response"/>
    <property type="evidence" value="ECO:0007669"/>
    <property type="project" value="UniProtKB-UniRule"/>
</dbReference>
<evidence type="ECO:0000259" key="17">
    <source>
        <dbReference type="PROSITE" id="PS51192"/>
    </source>
</evidence>
<evidence type="ECO:0000256" key="10">
    <source>
        <dbReference type="ARBA" id="ARBA00023236"/>
    </source>
</evidence>
<dbReference type="PROSITE" id="PS51194">
    <property type="entry name" value="HELICASE_CTER"/>
    <property type="match status" value="1"/>
</dbReference>
<evidence type="ECO:0000313" key="19">
    <source>
        <dbReference type="EMBL" id="SEL37677.1"/>
    </source>
</evidence>
<reference evidence="19 20" key="1">
    <citation type="submission" date="2016-10" db="EMBL/GenBank/DDBJ databases">
        <authorList>
            <person name="de Groot N.N."/>
        </authorList>
    </citation>
    <scope>NUCLEOTIDE SEQUENCE [LARGE SCALE GENOMIC DNA]</scope>
    <source>
        <strain evidence="19 20">DSM 25232</strain>
    </source>
</reference>
<evidence type="ECO:0000256" key="15">
    <source>
        <dbReference type="SAM" id="Coils"/>
    </source>
</evidence>
<evidence type="ECO:0000256" key="8">
    <source>
        <dbReference type="ARBA" id="ARBA00022881"/>
    </source>
</evidence>
<dbReference type="GO" id="GO:0009380">
    <property type="term" value="C:excinuclease repair complex"/>
    <property type="evidence" value="ECO:0007669"/>
    <property type="project" value="InterPro"/>
</dbReference>
<dbReference type="InterPro" id="IPR004807">
    <property type="entry name" value="UvrB"/>
</dbReference>
<keyword evidence="6 13" id="KW-0228">DNA excision</keyword>
<dbReference type="SMART" id="SM00490">
    <property type="entry name" value="HELICc"/>
    <property type="match status" value="1"/>
</dbReference>
<feature type="binding site" evidence="13">
    <location>
        <begin position="37"/>
        <end position="44"/>
    </location>
    <ligand>
        <name>ATP</name>
        <dbReference type="ChEBI" id="CHEBI:30616"/>
    </ligand>
</feature>
<dbReference type="GO" id="GO:0003677">
    <property type="term" value="F:DNA binding"/>
    <property type="evidence" value="ECO:0007669"/>
    <property type="project" value="UniProtKB-UniRule"/>
</dbReference>
<dbReference type="GO" id="GO:0005524">
    <property type="term" value="F:ATP binding"/>
    <property type="evidence" value="ECO:0007669"/>
    <property type="project" value="UniProtKB-UniRule"/>
</dbReference>
<dbReference type="SUPFAM" id="SSF46600">
    <property type="entry name" value="C-terminal UvrC-binding domain of UvrB"/>
    <property type="match status" value="1"/>
</dbReference>
<name>A0A1H7PRK7_AQUAM</name>
<dbReference type="GO" id="GO:0016887">
    <property type="term" value="F:ATP hydrolysis activity"/>
    <property type="evidence" value="ECO:0007669"/>
    <property type="project" value="InterPro"/>
</dbReference>
<evidence type="ECO:0000256" key="4">
    <source>
        <dbReference type="ARBA" id="ARBA00022741"/>
    </source>
</evidence>
<protein>
    <recommendedName>
        <fullName evidence="12 13">UvrABC system protein B</fullName>
        <shortName evidence="13">Protein UvrB</shortName>
    </recommendedName>
    <alternativeName>
        <fullName evidence="13">Excinuclease ABC subunit B</fullName>
    </alternativeName>
</protein>
<gene>
    <name evidence="13" type="primary">uvrB</name>
    <name evidence="19" type="ORF">SAMN04487910_2279</name>
</gene>
<evidence type="ECO:0000256" key="2">
    <source>
        <dbReference type="ARBA" id="ARBA00008533"/>
    </source>
</evidence>
<keyword evidence="20" id="KW-1185">Reference proteome</keyword>
<evidence type="ECO:0000259" key="16">
    <source>
        <dbReference type="PROSITE" id="PS50151"/>
    </source>
</evidence>
<evidence type="ECO:0000256" key="13">
    <source>
        <dbReference type="HAMAP-Rule" id="MF_00204"/>
    </source>
</evidence>
<keyword evidence="4 13" id="KW-0547">Nucleotide-binding</keyword>
<dbReference type="SUPFAM" id="SSF52540">
    <property type="entry name" value="P-loop containing nucleoside triphosphate hydrolases"/>
    <property type="match status" value="2"/>
</dbReference>
<evidence type="ECO:0000256" key="9">
    <source>
        <dbReference type="ARBA" id="ARBA00023204"/>
    </source>
</evidence>
<evidence type="ECO:0000256" key="1">
    <source>
        <dbReference type="ARBA" id="ARBA00004496"/>
    </source>
</evidence>
<keyword evidence="7 13" id="KW-0067">ATP-binding</keyword>
<dbReference type="Pfam" id="PF12344">
    <property type="entry name" value="UvrB"/>
    <property type="match status" value="1"/>
</dbReference>
<dbReference type="InterPro" id="IPR014001">
    <property type="entry name" value="Helicase_ATP-bd"/>
</dbReference>
<dbReference type="Pfam" id="PF17757">
    <property type="entry name" value="UvrB_inter"/>
    <property type="match status" value="1"/>
</dbReference>
<dbReference type="Gene3D" id="4.10.860.10">
    <property type="entry name" value="UVR domain"/>
    <property type="match status" value="1"/>
</dbReference>
<keyword evidence="5 13" id="KW-0227">DNA damage</keyword>
<evidence type="ECO:0000256" key="11">
    <source>
        <dbReference type="ARBA" id="ARBA00026033"/>
    </source>
</evidence>
<dbReference type="PANTHER" id="PTHR24029">
    <property type="entry name" value="UVRABC SYSTEM PROTEIN B"/>
    <property type="match status" value="1"/>
</dbReference>
<organism evidence="19 20">
    <name type="scientific">Aquimarina amphilecti</name>
    <dbReference type="NCBI Taxonomy" id="1038014"/>
    <lineage>
        <taxon>Bacteria</taxon>
        <taxon>Pseudomonadati</taxon>
        <taxon>Bacteroidota</taxon>
        <taxon>Flavobacteriia</taxon>
        <taxon>Flavobacteriales</taxon>
        <taxon>Flavobacteriaceae</taxon>
        <taxon>Aquimarina</taxon>
    </lineage>
</organism>